<name>C7RKN8_ACCRE</name>
<reference evidence="2" key="2">
    <citation type="submission" date="2009-09" db="EMBL/GenBank/DDBJ databases">
        <title>Complete sequence of chromosome of Candidatus Accumulibacter phosphatis clade IIA str. UW-1.</title>
        <authorList>
            <consortium name="US DOE Joint Genome Institute"/>
            <person name="Martin H.G."/>
            <person name="Ivanova N."/>
            <person name="Kunin V."/>
            <person name="Warnecke F."/>
            <person name="Barry K."/>
            <person name="He S."/>
            <person name="Salamov A."/>
            <person name="Szeto E."/>
            <person name="Dalin E."/>
            <person name="Pangilinan J.L."/>
            <person name="Lapidus A."/>
            <person name="Lowry S."/>
            <person name="Kyrpides N.C."/>
            <person name="McMahon K.D."/>
            <person name="Hugenholtz P."/>
        </authorList>
    </citation>
    <scope>NUCLEOTIDE SEQUENCE [LARGE SCALE GENOMIC DNA]</scope>
    <source>
        <strain evidence="2">UW-1</strain>
    </source>
</reference>
<dbReference type="Pfam" id="PF00128">
    <property type="entry name" value="Alpha-amylase"/>
    <property type="match status" value="1"/>
</dbReference>
<accession>C7RKN8</accession>
<organism evidence="2">
    <name type="scientific">Accumulibacter regalis</name>
    <dbReference type="NCBI Taxonomy" id="522306"/>
    <lineage>
        <taxon>Bacteria</taxon>
        <taxon>Pseudomonadati</taxon>
        <taxon>Pseudomonadota</taxon>
        <taxon>Betaproteobacteria</taxon>
        <taxon>Candidatus Accumulibacter</taxon>
    </lineage>
</organism>
<dbReference type="STRING" id="522306.CAP2UW1_3705"/>
<dbReference type="HOGENOM" id="CLU_031181_0_0_4"/>
<dbReference type="CDD" id="cd11352">
    <property type="entry name" value="AmyAc_5"/>
    <property type="match status" value="1"/>
</dbReference>
<dbReference type="Gene3D" id="3.20.20.80">
    <property type="entry name" value="Glycosidases"/>
    <property type="match status" value="1"/>
</dbReference>
<dbReference type="EMBL" id="CP001715">
    <property type="protein sequence ID" value="ACV36958.1"/>
    <property type="molecule type" value="Genomic_DNA"/>
</dbReference>
<protein>
    <submittedName>
        <fullName evidence="2">Alpha amylase catalytic region</fullName>
    </submittedName>
</protein>
<dbReference type="InterPro" id="IPR017853">
    <property type="entry name" value="GH"/>
</dbReference>
<sequence length="653" mass="71011">MQFANQALKQPRPASVRRNVRLPRRQHYFRSPTDWRDQVLYFLLVDRFSDAAEPTRPLLDRHNLAAARPALPNGQTWRWDRWAESGADRWQGGTLAGVRSKLGYLKRLGVTALWLSPVFKQRAHLDSYHGYGVQDFLDVDPRFGSRADLVALVAEAHQAGLRVILDIIFNHSGCNWVYPADAPGGPSTPYYTQGRYAFGAWLGDNGQTVAAISGAEDGVWPSELHNPECYTRAGSGSLGAGDIDDPSAEHKRSDFITLRDFRQETVLGDLAQCFKYWIALTDCDGFRIDTLKHVSLEDARNFCGAIKEFASNLGKDDFFLVGEVAGGDYAEDRYLDVLDRNLNATLDIGEMRPTLNGVAKGLIPPNAYFGGFDARSAGMGSHRNLGNRHVSILDDHDHVFGQKLRFASEAASERQIAAGVAIQAFTLGIPCIYYGTEQSLAGPEPAERFWLPGWGGSDRYLREAMFGPAHPRRSGRDSLLATPDPDLPGFGPFGTAGQHCFDEQSSAFTRIAAINALRAQYPCLRQGRQYLRPISVLGGAFEIHGSGELIAWSRILDDEELLCIVNGHGTDARGADVLVDASLSPTGSALQVVLNTAQAGSGAAYAGPHAVGSSLLVKRTGGGIAFVEIRDLPASEVLVLANHPQAGGGDIVP</sequence>
<dbReference type="SMART" id="SM00642">
    <property type="entry name" value="Aamy"/>
    <property type="match status" value="1"/>
</dbReference>
<gene>
    <name evidence="2" type="ordered locus">CAP2UW1_3705</name>
</gene>
<dbReference type="PANTHER" id="PTHR10357:SF209">
    <property type="entry name" value="PERIPLASMIC ALPHA-AMYLASE"/>
    <property type="match status" value="1"/>
</dbReference>
<dbReference type="CAZy" id="GH13">
    <property type="family name" value="Glycoside Hydrolase Family 13"/>
</dbReference>
<evidence type="ECO:0000313" key="2">
    <source>
        <dbReference type="EMBL" id="ACV36958.1"/>
    </source>
</evidence>
<feature type="domain" description="Glycosyl hydrolase family 13 catalytic" evidence="1">
    <location>
        <begin position="42"/>
        <end position="462"/>
    </location>
</feature>
<dbReference type="eggNOG" id="COG0366">
    <property type="taxonomic scope" value="Bacteria"/>
</dbReference>
<reference evidence="2" key="1">
    <citation type="submission" date="2009-08" db="EMBL/GenBank/DDBJ databases">
        <authorList>
            <consortium name="US DOE Joint Genome Institute"/>
            <person name="Lucas S."/>
            <person name="Copeland A."/>
            <person name="Lapidus A."/>
            <person name="Glavina del Rio T."/>
            <person name="Dalin E."/>
            <person name="Tice H."/>
            <person name="Bruce D."/>
            <person name="Barry K."/>
            <person name="Pitluck S."/>
            <person name="Lowry S."/>
            <person name="Larimer F."/>
            <person name="Land M."/>
            <person name="Hauser L."/>
            <person name="Kyrpides N."/>
            <person name="Ivanova N."/>
            <person name="McMahon K.D."/>
            <person name="Hugenholtz P."/>
        </authorList>
    </citation>
    <scope>NUCLEOTIDE SEQUENCE</scope>
    <source>
        <strain evidence="2">UW-1</strain>
    </source>
</reference>
<evidence type="ECO:0000259" key="1">
    <source>
        <dbReference type="SMART" id="SM00642"/>
    </source>
</evidence>
<dbReference type="KEGG" id="app:CAP2UW1_3705"/>
<dbReference type="AlphaFoldDB" id="C7RKN8"/>
<proteinExistence type="predicted"/>
<dbReference type="InterPro" id="IPR006047">
    <property type="entry name" value="GH13_cat_dom"/>
</dbReference>
<dbReference type="OrthoDB" id="9800174at2"/>
<dbReference type="PANTHER" id="PTHR10357">
    <property type="entry name" value="ALPHA-AMYLASE FAMILY MEMBER"/>
    <property type="match status" value="1"/>
</dbReference>
<dbReference type="GO" id="GO:0005975">
    <property type="term" value="P:carbohydrate metabolic process"/>
    <property type="evidence" value="ECO:0007669"/>
    <property type="project" value="InterPro"/>
</dbReference>
<dbReference type="SUPFAM" id="SSF51445">
    <property type="entry name" value="(Trans)glycosidases"/>
    <property type="match status" value="1"/>
</dbReference>